<protein>
    <recommendedName>
        <fullName evidence="1">Knr4/Smi1-like domain-containing protein</fullName>
    </recommendedName>
</protein>
<proteinExistence type="predicted"/>
<feature type="domain" description="Knr4/Smi1-like" evidence="1">
    <location>
        <begin position="26"/>
        <end position="166"/>
    </location>
</feature>
<evidence type="ECO:0000313" key="2">
    <source>
        <dbReference type="EMBL" id="ODA36733.1"/>
    </source>
</evidence>
<dbReference type="SUPFAM" id="SSF160631">
    <property type="entry name" value="SMI1/KNR4-like"/>
    <property type="match status" value="1"/>
</dbReference>
<gene>
    <name evidence="2" type="ORF">A6X21_15430</name>
</gene>
<dbReference type="InterPro" id="IPR018958">
    <property type="entry name" value="Knr4/Smi1-like_dom"/>
</dbReference>
<dbReference type="Gene3D" id="3.40.1580.10">
    <property type="entry name" value="SMI1/KNR4-like"/>
    <property type="match status" value="1"/>
</dbReference>
<name>A0A1C3EUB5_9PLAN</name>
<dbReference type="EMBL" id="LYDR01000004">
    <property type="protein sequence ID" value="ODA36733.1"/>
    <property type="molecule type" value="Genomic_DNA"/>
</dbReference>
<dbReference type="Proteomes" id="UP000094828">
    <property type="component" value="Unassembled WGS sequence"/>
</dbReference>
<organism evidence="2 3">
    <name type="scientific">Planctopirus hydrillae</name>
    <dbReference type="NCBI Taxonomy" id="1841610"/>
    <lineage>
        <taxon>Bacteria</taxon>
        <taxon>Pseudomonadati</taxon>
        <taxon>Planctomycetota</taxon>
        <taxon>Planctomycetia</taxon>
        <taxon>Planctomycetales</taxon>
        <taxon>Planctomycetaceae</taxon>
        <taxon>Planctopirus</taxon>
    </lineage>
</organism>
<dbReference type="SMART" id="SM00860">
    <property type="entry name" value="SMI1_KNR4"/>
    <property type="match status" value="1"/>
</dbReference>
<dbReference type="Pfam" id="PF14568">
    <property type="entry name" value="SUKH_6"/>
    <property type="match status" value="1"/>
</dbReference>
<keyword evidence="3" id="KW-1185">Reference proteome</keyword>
<comment type="caution">
    <text evidence="2">The sequence shown here is derived from an EMBL/GenBank/DDBJ whole genome shotgun (WGS) entry which is preliminary data.</text>
</comment>
<evidence type="ECO:0000313" key="3">
    <source>
        <dbReference type="Proteomes" id="UP000094828"/>
    </source>
</evidence>
<evidence type="ECO:0000259" key="1">
    <source>
        <dbReference type="SMART" id="SM00860"/>
    </source>
</evidence>
<accession>A0A1C3EUB5</accession>
<dbReference type="InterPro" id="IPR037883">
    <property type="entry name" value="Knr4/Smi1-like_sf"/>
</dbReference>
<sequence length="168" mass="18743">MLELGKIDGEGAIMKNSVEWLFPKPSPTDSTVDHLEALVGYKFPQSYKDVACNYNGAYPKPSECLLGRPQGMSFNNLIAISFPGDEFNGERICEIIKGLGGRLPKNVVPFAADPAGNYFCFDFNRLSGNSEPSIVFWDHEDEDPEQHDPWMAVTFICDSFERLIASLK</sequence>
<dbReference type="AlphaFoldDB" id="A0A1C3EUB5"/>
<dbReference type="STRING" id="1841610.A6X21_15430"/>
<reference evidence="2 3" key="1">
    <citation type="submission" date="2016-05" db="EMBL/GenBank/DDBJ databases">
        <title>Genomic and physiological characterization of Planctopirus sp. isolated from fresh water lake.</title>
        <authorList>
            <person name="Subhash Y."/>
            <person name="Ramana C."/>
        </authorList>
    </citation>
    <scope>NUCLEOTIDE SEQUENCE [LARGE SCALE GENOMIC DNA]</scope>
    <source>
        <strain evidence="2 3">JC280</strain>
    </source>
</reference>